<dbReference type="EMBL" id="JAGGDJ010000040">
    <property type="protein sequence ID" value="MBO7747798.1"/>
    <property type="molecule type" value="Genomic_DNA"/>
</dbReference>
<accession>A0ABS3WHJ4</accession>
<evidence type="ECO:0000313" key="1">
    <source>
        <dbReference type="EMBL" id="MBO7747798.1"/>
    </source>
</evidence>
<keyword evidence="2" id="KW-1185">Reference proteome</keyword>
<name>A0ABS3WHJ4_9BACL</name>
<organism evidence="1 2">
    <name type="scientific">Paenibacillus artemisiicola</name>
    <dbReference type="NCBI Taxonomy" id="1172618"/>
    <lineage>
        <taxon>Bacteria</taxon>
        <taxon>Bacillati</taxon>
        <taxon>Bacillota</taxon>
        <taxon>Bacilli</taxon>
        <taxon>Bacillales</taxon>
        <taxon>Paenibacillaceae</taxon>
        <taxon>Paenibacillus</taxon>
    </lineage>
</organism>
<evidence type="ECO:0000313" key="2">
    <source>
        <dbReference type="Proteomes" id="UP000670947"/>
    </source>
</evidence>
<proteinExistence type="predicted"/>
<sequence length="313" mass="34840">MDPSVGSDYKAFGMILRSEIPLPELHAVERYEGPPDIQVVLGDLHSTWEGLSANQGIYAYEDLSYLLNIPDVAIFRVSRDGIITVCPAADCSMRKLRLFLLGSCMGVMLLYRNLLPLHGSAVVIGEQAYAIVGQSGAGKSTLAAALLHEGFKLLTDDVIAISMDPNTGMPTVIPSYPQQKLWEESVAGLQMKSSGLETLYQNDDRPKYAIPVREQFANKSIPLAGIFELVKTDNAHPTCEPLHGLERLPLLFRHTYRNYHIPLLGLMEWHFQFTTRMTEEVDVYRLSRPVCGFKVNELVSIFLKKTLEGVSVS</sequence>
<dbReference type="Proteomes" id="UP000670947">
    <property type="component" value="Unassembled WGS sequence"/>
</dbReference>
<reference evidence="1 2" key="1">
    <citation type="submission" date="2021-03" db="EMBL/GenBank/DDBJ databases">
        <title>Paenibacillus artemisicola MWE-103 whole genome sequence.</title>
        <authorList>
            <person name="Ham Y.J."/>
        </authorList>
    </citation>
    <scope>NUCLEOTIDE SEQUENCE [LARGE SCALE GENOMIC DNA]</scope>
    <source>
        <strain evidence="1 2">MWE-103</strain>
    </source>
</reference>
<dbReference type="RefSeq" id="WP_208850427.1">
    <property type="nucleotide sequence ID" value="NZ_JAGGDJ010000040.1"/>
</dbReference>
<comment type="caution">
    <text evidence="1">The sequence shown here is derived from an EMBL/GenBank/DDBJ whole genome shotgun (WGS) entry which is preliminary data.</text>
</comment>
<dbReference type="Gene3D" id="3.40.50.300">
    <property type="entry name" value="P-loop containing nucleotide triphosphate hydrolases"/>
    <property type="match status" value="1"/>
</dbReference>
<dbReference type="InterPro" id="IPR027417">
    <property type="entry name" value="P-loop_NTPase"/>
</dbReference>
<dbReference type="SUPFAM" id="SSF53795">
    <property type="entry name" value="PEP carboxykinase-like"/>
    <property type="match status" value="1"/>
</dbReference>
<protein>
    <submittedName>
        <fullName evidence="1">Aldolase</fullName>
    </submittedName>
</protein>
<gene>
    <name evidence="1" type="ORF">I8J29_26765</name>
</gene>